<dbReference type="RefSeq" id="WP_066147816.1">
    <property type="nucleotide sequence ID" value="NZ_CP126114.1"/>
</dbReference>
<sequence>MQDRTGTAVGKPIQRIDAVEKAAGTVRYIDDYTLPGLAHAKLVKSSYAHAKINSIDSTEAWKVPGVRAIITGKMFPYHIGPILADRPPLAIEKVRYYGEPVAIVVADHEHQAKRAAALVKVDYEPLQVVNSVRDAFQTGAPLVHENSGQYMKIISNVYPVQGTNIGSHIKIRKGDFIKTWEACTTKVKETYSFNLSDHVALETRSTRVEIKSSGKVIIHTTTQSPFTIKKVMNQFFNIELGNIIVHTTIVGGAFGGKGTVQLEPLAYLASKAIGGKMVKLNYEREEDLITAPCHIGVEATISLGTNKDGKIIAGQYTFLIDSGAYTDQAAGITRAMALDCTGPYNVPNVWCDSYCMYTNHPYATSFRGYAHPELTFAVERTMDQLAKKLSIDPIELRKMNTIQPGDTSPTQSVITANNIGDTLKCLERARELIQWDEGQRLEISNNKIRAKGISTFWKTSTTATNAQSGAILKFEADGSVNLNCAAIELGQGTKTILAQIIAERLKLEMNKIHITMEVNSSYDPHQWRTVASSTTFLAGRAVLAACDDAISQLKRTASIALKCSKEDLEVGGGRVYLKPNPDYGVQIKDIALGYQYPNGHAVEGQVVGHGKYIQRHLTPMDKETGFGKPGPWWSVGTQAIEVEWDTRDYTYKILKAVTVLDGGTIINPATATQQMRGGMYLGLSFASSEAFLFDEGGIVQNPQLRTYQIIRFGEQPVEYLVDFIESPAADGPYGARGIGEYGVIGMAGALANSLSAAAQVELNHLPLIPELIWKTKKEHLK</sequence>
<dbReference type="SUPFAM" id="SSF56003">
    <property type="entry name" value="Molybdenum cofactor-binding domain"/>
    <property type="match status" value="1"/>
</dbReference>
<dbReference type="PANTHER" id="PTHR11908">
    <property type="entry name" value="XANTHINE DEHYDROGENASE"/>
    <property type="match status" value="1"/>
</dbReference>
<dbReference type="PANTHER" id="PTHR11908:SF132">
    <property type="entry name" value="ALDEHYDE OXIDASE 1-RELATED"/>
    <property type="match status" value="1"/>
</dbReference>
<dbReference type="InterPro" id="IPR016208">
    <property type="entry name" value="Ald_Oxase/xanthine_DH-like"/>
</dbReference>
<dbReference type="Gene3D" id="3.30.365.10">
    <property type="entry name" value="Aldehyde oxidase/xanthine dehydrogenase, molybdopterin binding domain"/>
    <property type="match status" value="4"/>
</dbReference>
<dbReference type="InterPro" id="IPR046867">
    <property type="entry name" value="AldOxase/xan_DH_MoCoBD2"/>
</dbReference>
<dbReference type="Pfam" id="PF02738">
    <property type="entry name" value="MoCoBD_1"/>
    <property type="match status" value="1"/>
</dbReference>
<dbReference type="SUPFAM" id="SSF54665">
    <property type="entry name" value="CO dehydrogenase molybdoprotein N-domain-like"/>
    <property type="match status" value="1"/>
</dbReference>
<proteinExistence type="predicted"/>
<dbReference type="KEGG" id="nnv:QNH39_11085"/>
<dbReference type="Pfam" id="PF20256">
    <property type="entry name" value="MoCoBD_2"/>
    <property type="match status" value="1"/>
</dbReference>
<dbReference type="EMBL" id="CP126114">
    <property type="protein sequence ID" value="WHY88338.1"/>
    <property type="molecule type" value="Genomic_DNA"/>
</dbReference>
<name>A0AA95MY48_9BACI</name>
<evidence type="ECO:0000313" key="4">
    <source>
        <dbReference type="EMBL" id="WHY88338.1"/>
    </source>
</evidence>
<organism evidence="4 5">
    <name type="scientific">Neobacillus novalis</name>
    <dbReference type="NCBI Taxonomy" id="220687"/>
    <lineage>
        <taxon>Bacteria</taxon>
        <taxon>Bacillati</taxon>
        <taxon>Bacillota</taxon>
        <taxon>Bacilli</taxon>
        <taxon>Bacillales</taxon>
        <taxon>Bacillaceae</taxon>
        <taxon>Neobacillus</taxon>
    </lineage>
</organism>
<accession>A0AA95MY48</accession>
<reference evidence="4" key="1">
    <citation type="submission" date="2023-05" db="EMBL/GenBank/DDBJ databases">
        <title>Comparative genomics of Bacillaceae isolates and their secondary metabolite potential.</title>
        <authorList>
            <person name="Song L."/>
            <person name="Nielsen L.J."/>
            <person name="Mohite O."/>
            <person name="Xu X."/>
            <person name="Weber T."/>
            <person name="Kovacs A.T."/>
        </authorList>
    </citation>
    <scope>NUCLEOTIDE SEQUENCE</scope>
    <source>
        <strain evidence="4">XLM17</strain>
    </source>
</reference>
<dbReference type="AlphaFoldDB" id="A0AA95MY48"/>
<dbReference type="Gene3D" id="3.90.1170.50">
    <property type="entry name" value="Aldehyde oxidase/xanthine dehydrogenase, a/b hammerhead"/>
    <property type="match status" value="1"/>
</dbReference>
<dbReference type="Pfam" id="PF01315">
    <property type="entry name" value="Ald_Xan_dh_C"/>
    <property type="match status" value="1"/>
</dbReference>
<evidence type="ECO:0000259" key="3">
    <source>
        <dbReference type="SMART" id="SM01008"/>
    </source>
</evidence>
<dbReference type="Proteomes" id="UP001178288">
    <property type="component" value="Chromosome"/>
</dbReference>
<dbReference type="InterPro" id="IPR000674">
    <property type="entry name" value="Ald_Oxase/Xan_DH_a/b"/>
</dbReference>
<protein>
    <submittedName>
        <fullName evidence="4">Xanthine dehydrogenase family protein molybdopterin-binding subunit</fullName>
    </submittedName>
</protein>
<dbReference type="GO" id="GO:0005506">
    <property type="term" value="F:iron ion binding"/>
    <property type="evidence" value="ECO:0007669"/>
    <property type="project" value="InterPro"/>
</dbReference>
<dbReference type="SMART" id="SM01008">
    <property type="entry name" value="Ald_Xan_dh_C"/>
    <property type="match status" value="1"/>
</dbReference>
<dbReference type="InterPro" id="IPR036856">
    <property type="entry name" value="Ald_Oxase/Xan_DH_a/b_sf"/>
</dbReference>
<evidence type="ECO:0000313" key="5">
    <source>
        <dbReference type="Proteomes" id="UP001178288"/>
    </source>
</evidence>
<dbReference type="GO" id="GO:0016491">
    <property type="term" value="F:oxidoreductase activity"/>
    <property type="evidence" value="ECO:0007669"/>
    <property type="project" value="UniProtKB-KW"/>
</dbReference>
<dbReference type="InterPro" id="IPR037165">
    <property type="entry name" value="AldOxase/xan_DH_Mopterin-bd_sf"/>
</dbReference>
<feature type="domain" description="Aldehyde oxidase/xanthine dehydrogenase a/b hammerhead" evidence="3">
    <location>
        <begin position="23"/>
        <end position="127"/>
    </location>
</feature>
<dbReference type="InterPro" id="IPR008274">
    <property type="entry name" value="AldOxase/xan_DH_MoCoBD1"/>
</dbReference>
<evidence type="ECO:0000256" key="1">
    <source>
        <dbReference type="ARBA" id="ARBA00022505"/>
    </source>
</evidence>
<keyword evidence="2" id="KW-0560">Oxidoreductase</keyword>
<gene>
    <name evidence="4" type="ORF">QNH39_11085</name>
</gene>
<keyword evidence="5" id="KW-1185">Reference proteome</keyword>
<keyword evidence="1" id="KW-0500">Molybdenum</keyword>
<evidence type="ECO:0000256" key="2">
    <source>
        <dbReference type="ARBA" id="ARBA00023002"/>
    </source>
</evidence>